<keyword evidence="7" id="KW-0520">NAD</keyword>
<dbReference type="InterPro" id="IPR033878">
    <property type="entry name" value="NfsB-like"/>
</dbReference>
<reference evidence="9 10" key="1">
    <citation type="submission" date="2021-02" db="EMBL/GenBank/DDBJ databases">
        <title>Complete genome sequence of Lactococcus lactis strain K_LL004.</title>
        <authorList>
            <person name="Kim H.B."/>
        </authorList>
    </citation>
    <scope>NUCLEOTIDE SEQUENCE [LARGE SCALE GENOMIC DNA]</scope>
    <source>
        <strain evidence="9 10">K_LL004</strain>
    </source>
</reference>
<dbReference type="PANTHER" id="PTHR23026:SF125">
    <property type="entry name" value="OXYGEN-INSENSITIVE NAD(P)H NITROREDUCTASE"/>
    <property type="match status" value="1"/>
</dbReference>
<evidence type="ECO:0000256" key="1">
    <source>
        <dbReference type="ARBA" id="ARBA00001917"/>
    </source>
</evidence>
<dbReference type="EMBL" id="CP070872">
    <property type="protein sequence ID" value="QSE75991.1"/>
    <property type="molecule type" value="Genomic_DNA"/>
</dbReference>
<feature type="domain" description="Nitroreductase" evidence="8">
    <location>
        <begin position="15"/>
        <end position="182"/>
    </location>
</feature>
<organism evidence="9 10">
    <name type="scientific">Lactococcus taiwanensis</name>
    <dbReference type="NCBI Taxonomy" id="1151742"/>
    <lineage>
        <taxon>Bacteria</taxon>
        <taxon>Bacillati</taxon>
        <taxon>Bacillota</taxon>
        <taxon>Bacilli</taxon>
        <taxon>Lactobacillales</taxon>
        <taxon>Streptococcaceae</taxon>
        <taxon>Lactococcus</taxon>
    </lineage>
</organism>
<dbReference type="Pfam" id="PF00881">
    <property type="entry name" value="Nitroreductase"/>
    <property type="match status" value="1"/>
</dbReference>
<dbReference type="AlphaFoldDB" id="A0AA45KFG2"/>
<evidence type="ECO:0000256" key="5">
    <source>
        <dbReference type="ARBA" id="ARBA00022857"/>
    </source>
</evidence>
<dbReference type="InterPro" id="IPR000415">
    <property type="entry name" value="Nitroreductase-like"/>
</dbReference>
<sequence>MEQEQLRTMILQAHKNRFATKKFDPTQPIDEKDWTAILESARLSPSSFGYEPWKFLVIENKEMKNDLKSIAWGAVNSLEGADKFVIALAKKDIVYNSPHVQHIVEDVLGLPYSETSPQSQFFKKFQESDFKLTDKSSLFNWAVKQTYIPLANMMTTASFLGVDSCPIEGFNIDLVEKYLSEKGLINLKEVGVAYMVGFGHRAMDVPVKKRQAIEEIVEIIK</sequence>
<dbReference type="InterPro" id="IPR050627">
    <property type="entry name" value="Nitroreductase/BluB"/>
</dbReference>
<keyword evidence="6" id="KW-0560">Oxidoreductase</keyword>
<dbReference type="Proteomes" id="UP000663608">
    <property type="component" value="Chromosome"/>
</dbReference>
<dbReference type="SUPFAM" id="SSF55469">
    <property type="entry name" value="FMN-dependent nitroreductase-like"/>
    <property type="match status" value="1"/>
</dbReference>
<name>A0AA45KFG2_9LACT</name>
<protein>
    <submittedName>
        <fullName evidence="9">NAD(P)H-dependent oxidoreductase</fullName>
    </submittedName>
</protein>
<keyword evidence="10" id="KW-1185">Reference proteome</keyword>
<evidence type="ECO:0000256" key="6">
    <source>
        <dbReference type="ARBA" id="ARBA00023002"/>
    </source>
</evidence>
<evidence type="ECO:0000259" key="8">
    <source>
        <dbReference type="Pfam" id="PF00881"/>
    </source>
</evidence>
<dbReference type="GO" id="GO:0046857">
    <property type="term" value="F:oxidoreductase activity, acting on other nitrogenous compounds as donors, with NAD or NADP as acceptor"/>
    <property type="evidence" value="ECO:0007669"/>
    <property type="project" value="TreeGrafter"/>
</dbReference>
<evidence type="ECO:0000256" key="7">
    <source>
        <dbReference type="ARBA" id="ARBA00023027"/>
    </source>
</evidence>
<evidence type="ECO:0000313" key="10">
    <source>
        <dbReference type="Proteomes" id="UP000663608"/>
    </source>
</evidence>
<dbReference type="KEGG" id="lti:JW886_05800"/>
<keyword evidence="4" id="KW-0288">FMN</keyword>
<gene>
    <name evidence="9" type="ORF">JW886_05800</name>
</gene>
<dbReference type="GO" id="GO:0046256">
    <property type="term" value="P:2,4,6-trinitrotoluene catabolic process"/>
    <property type="evidence" value="ECO:0007669"/>
    <property type="project" value="TreeGrafter"/>
</dbReference>
<comment type="similarity">
    <text evidence="2">Belongs to the nitroreductase family.</text>
</comment>
<evidence type="ECO:0000256" key="3">
    <source>
        <dbReference type="ARBA" id="ARBA00022630"/>
    </source>
</evidence>
<accession>A0AA45KFG2</accession>
<evidence type="ECO:0000256" key="2">
    <source>
        <dbReference type="ARBA" id="ARBA00007118"/>
    </source>
</evidence>
<dbReference type="InterPro" id="IPR029479">
    <property type="entry name" value="Nitroreductase"/>
</dbReference>
<comment type="cofactor">
    <cofactor evidence="1">
        <name>FMN</name>
        <dbReference type="ChEBI" id="CHEBI:58210"/>
    </cofactor>
</comment>
<evidence type="ECO:0000313" key="9">
    <source>
        <dbReference type="EMBL" id="QSE75991.1"/>
    </source>
</evidence>
<evidence type="ECO:0000256" key="4">
    <source>
        <dbReference type="ARBA" id="ARBA00022643"/>
    </source>
</evidence>
<keyword evidence="5" id="KW-0521">NADP</keyword>
<dbReference type="GO" id="GO:0005829">
    <property type="term" value="C:cytosol"/>
    <property type="evidence" value="ECO:0007669"/>
    <property type="project" value="TreeGrafter"/>
</dbReference>
<dbReference type="RefSeq" id="WP_205871545.1">
    <property type="nucleotide sequence ID" value="NZ_CP070872.1"/>
</dbReference>
<keyword evidence="3" id="KW-0285">Flavoprotein</keyword>
<dbReference type="PANTHER" id="PTHR23026">
    <property type="entry name" value="NADPH NITROREDUCTASE"/>
    <property type="match status" value="1"/>
</dbReference>
<dbReference type="CDD" id="cd02149">
    <property type="entry name" value="NfsB-like"/>
    <property type="match status" value="1"/>
</dbReference>
<proteinExistence type="inferred from homology"/>
<dbReference type="Gene3D" id="3.40.109.10">
    <property type="entry name" value="NADH Oxidase"/>
    <property type="match status" value="1"/>
</dbReference>